<feature type="chain" id="PRO_5041665438" evidence="2">
    <location>
        <begin position="25"/>
        <end position="339"/>
    </location>
</feature>
<keyword evidence="1" id="KW-0175">Coiled coil</keyword>
<organism evidence="3 4">
    <name type="scientific">Schistosoma rodhaini</name>
    <dbReference type="NCBI Taxonomy" id="6188"/>
    <lineage>
        <taxon>Eukaryota</taxon>
        <taxon>Metazoa</taxon>
        <taxon>Spiralia</taxon>
        <taxon>Lophotrochozoa</taxon>
        <taxon>Platyhelminthes</taxon>
        <taxon>Trematoda</taxon>
        <taxon>Digenea</taxon>
        <taxon>Strigeidida</taxon>
        <taxon>Schistosomatoidea</taxon>
        <taxon>Schistosomatidae</taxon>
        <taxon>Schistosoma</taxon>
    </lineage>
</organism>
<name>A0AA85GJS8_9TREM</name>
<feature type="coiled-coil region" evidence="1">
    <location>
        <begin position="238"/>
        <end position="272"/>
    </location>
</feature>
<feature type="signal peptide" evidence="2">
    <location>
        <begin position="1"/>
        <end position="24"/>
    </location>
</feature>
<keyword evidence="2" id="KW-0732">Signal</keyword>
<proteinExistence type="predicted"/>
<dbReference type="WBParaSite" id="SRDH1_98550.1">
    <property type="protein sequence ID" value="SRDH1_98550.1"/>
    <property type="gene ID" value="SRDH1_98550"/>
</dbReference>
<sequence>MKTCFVQALVLTIYILGVQYLVTADNTSLELEDAYFKLNKYTEAIKTVEREKIYIEELVLYATNTTEKQFRDGIIRLENKYAAKWILDLFKNIIPNDRDLLQTYSENYKRVPEISRNLDDYYYGSVEYAIMIKWDARLNFDLATNKYLNMLASTKNSSLTASNGKSLSERKMSLKQLEKEYKLSKSRIRTLYNKVIQTGVTYRIVYESVEKNLWKSNPKRDLVQTEKEARNTSDSNKRGILEREIEDLINGINALEEKLENSQKNFNEVLDNLRFASPVFKAADEKNLDTTDKFHKALNDHLEILKNLEIRRIDVLELLSSKERIQMYESILQVELNSI</sequence>
<reference evidence="3" key="1">
    <citation type="submission" date="2022-06" db="EMBL/GenBank/DDBJ databases">
        <authorList>
            <person name="Berger JAMES D."/>
            <person name="Berger JAMES D."/>
        </authorList>
    </citation>
    <scope>NUCLEOTIDE SEQUENCE [LARGE SCALE GENOMIC DNA]</scope>
</reference>
<reference evidence="4" key="2">
    <citation type="submission" date="2023-11" db="UniProtKB">
        <authorList>
            <consortium name="WormBaseParasite"/>
        </authorList>
    </citation>
    <scope>IDENTIFICATION</scope>
</reference>
<accession>A0AA85GJS8</accession>
<evidence type="ECO:0000256" key="1">
    <source>
        <dbReference type="SAM" id="Coils"/>
    </source>
</evidence>
<dbReference type="Proteomes" id="UP000050792">
    <property type="component" value="Unassembled WGS sequence"/>
</dbReference>
<dbReference type="AlphaFoldDB" id="A0AA85GJS8"/>
<protein>
    <submittedName>
        <fullName evidence="4">Uncharacterized protein</fullName>
    </submittedName>
</protein>
<evidence type="ECO:0000313" key="4">
    <source>
        <dbReference type="WBParaSite" id="SRDH1_98550.1"/>
    </source>
</evidence>
<evidence type="ECO:0000256" key="2">
    <source>
        <dbReference type="SAM" id="SignalP"/>
    </source>
</evidence>
<evidence type="ECO:0000313" key="3">
    <source>
        <dbReference type="Proteomes" id="UP000050792"/>
    </source>
</evidence>
<keyword evidence="3" id="KW-1185">Reference proteome</keyword>